<dbReference type="Pfam" id="PF11807">
    <property type="entry name" value="UstYa"/>
    <property type="match status" value="1"/>
</dbReference>
<organism evidence="2 3">
    <name type="scientific">Delitschia confertaspora ATCC 74209</name>
    <dbReference type="NCBI Taxonomy" id="1513339"/>
    <lineage>
        <taxon>Eukaryota</taxon>
        <taxon>Fungi</taxon>
        <taxon>Dikarya</taxon>
        <taxon>Ascomycota</taxon>
        <taxon>Pezizomycotina</taxon>
        <taxon>Dothideomycetes</taxon>
        <taxon>Pleosporomycetidae</taxon>
        <taxon>Pleosporales</taxon>
        <taxon>Delitschiaceae</taxon>
        <taxon>Delitschia</taxon>
    </lineage>
</organism>
<dbReference type="PANTHER" id="PTHR33365:SF13">
    <property type="entry name" value="TAT PATHWAY SIGNAL SEQUENCE"/>
    <property type="match status" value="1"/>
</dbReference>
<dbReference type="AlphaFoldDB" id="A0A9P4JJ40"/>
<evidence type="ECO:0000313" key="3">
    <source>
        <dbReference type="Proteomes" id="UP000799536"/>
    </source>
</evidence>
<sequence length="247" mass="28389">TILLCGTLTISLILWVGLRWIGGHVVFDADRFCIDHTSQYSPVRKEVDPHWSVVRFNGSLLKANVFRQDAGPEVDAAWESLGISYRSVVIPESEAERTGLLPDQVKISQSYGGGYPANVEGLHHLHCLDLMRKALWWNYDHYHAKGEGAFINSDYVVKYHVTHCMDIIRQQLMCTLDIGVLGQVWYQPEGEERATPYVDFNTQHTCRDFEAIRKWAEMRQLPLETMVDMSKFYEKPKPGDKIYTELP</sequence>
<evidence type="ECO:0000256" key="1">
    <source>
        <dbReference type="ARBA" id="ARBA00035112"/>
    </source>
</evidence>
<comment type="similarity">
    <text evidence="1">Belongs to the ustYa family.</text>
</comment>
<dbReference type="PANTHER" id="PTHR33365">
    <property type="entry name" value="YALI0B05434P"/>
    <property type="match status" value="1"/>
</dbReference>
<dbReference type="OrthoDB" id="3687641at2759"/>
<evidence type="ECO:0000313" key="2">
    <source>
        <dbReference type="EMBL" id="KAF2198139.1"/>
    </source>
</evidence>
<dbReference type="GO" id="GO:0043386">
    <property type="term" value="P:mycotoxin biosynthetic process"/>
    <property type="evidence" value="ECO:0007669"/>
    <property type="project" value="InterPro"/>
</dbReference>
<proteinExistence type="inferred from homology"/>
<name>A0A9P4JJ40_9PLEO</name>
<dbReference type="Proteomes" id="UP000799536">
    <property type="component" value="Unassembled WGS sequence"/>
</dbReference>
<accession>A0A9P4JJ40</accession>
<evidence type="ECO:0008006" key="4">
    <source>
        <dbReference type="Google" id="ProtNLM"/>
    </source>
</evidence>
<dbReference type="InterPro" id="IPR021765">
    <property type="entry name" value="UstYa-like"/>
</dbReference>
<feature type="non-terminal residue" evidence="2">
    <location>
        <position position="1"/>
    </location>
</feature>
<feature type="non-terminal residue" evidence="2">
    <location>
        <position position="247"/>
    </location>
</feature>
<reference evidence="2" key="1">
    <citation type="journal article" date="2020" name="Stud. Mycol.">
        <title>101 Dothideomycetes genomes: a test case for predicting lifestyles and emergence of pathogens.</title>
        <authorList>
            <person name="Haridas S."/>
            <person name="Albert R."/>
            <person name="Binder M."/>
            <person name="Bloem J."/>
            <person name="Labutti K."/>
            <person name="Salamov A."/>
            <person name="Andreopoulos B."/>
            <person name="Baker S."/>
            <person name="Barry K."/>
            <person name="Bills G."/>
            <person name="Bluhm B."/>
            <person name="Cannon C."/>
            <person name="Castanera R."/>
            <person name="Culley D."/>
            <person name="Daum C."/>
            <person name="Ezra D."/>
            <person name="Gonzalez J."/>
            <person name="Henrissat B."/>
            <person name="Kuo A."/>
            <person name="Liang C."/>
            <person name="Lipzen A."/>
            <person name="Lutzoni F."/>
            <person name="Magnuson J."/>
            <person name="Mondo S."/>
            <person name="Nolan M."/>
            <person name="Ohm R."/>
            <person name="Pangilinan J."/>
            <person name="Park H.-J."/>
            <person name="Ramirez L."/>
            <person name="Alfaro M."/>
            <person name="Sun H."/>
            <person name="Tritt A."/>
            <person name="Yoshinaga Y."/>
            <person name="Zwiers L.-H."/>
            <person name="Turgeon B."/>
            <person name="Goodwin S."/>
            <person name="Spatafora J."/>
            <person name="Crous P."/>
            <person name="Grigoriev I."/>
        </authorList>
    </citation>
    <scope>NUCLEOTIDE SEQUENCE</scope>
    <source>
        <strain evidence="2">ATCC 74209</strain>
    </source>
</reference>
<comment type="caution">
    <text evidence="2">The sequence shown here is derived from an EMBL/GenBank/DDBJ whole genome shotgun (WGS) entry which is preliminary data.</text>
</comment>
<dbReference type="EMBL" id="ML994168">
    <property type="protein sequence ID" value="KAF2198139.1"/>
    <property type="molecule type" value="Genomic_DNA"/>
</dbReference>
<keyword evidence="3" id="KW-1185">Reference proteome</keyword>
<gene>
    <name evidence="2" type="ORF">GQ43DRAFT_337235</name>
</gene>
<protein>
    <recommendedName>
        <fullName evidence="4">Tat pathway signal sequence</fullName>
    </recommendedName>
</protein>